<protein>
    <submittedName>
        <fullName evidence="1">Uncharacterized protein</fullName>
    </submittedName>
</protein>
<evidence type="ECO:0000313" key="1">
    <source>
        <dbReference type="EMBL" id="KRR03370.1"/>
    </source>
</evidence>
<proteinExistence type="predicted"/>
<reference evidence="1 2" key="1">
    <citation type="submission" date="2014-03" db="EMBL/GenBank/DDBJ databases">
        <title>Bradyrhizobium valentinum sp. nov., isolated from effective nodules of Lupinus mariae-josephae, a lupine endemic of basic-lime soils in Eastern Spain.</title>
        <authorList>
            <person name="Duran D."/>
            <person name="Rey L."/>
            <person name="Navarro A."/>
            <person name="Busquets A."/>
            <person name="Imperial J."/>
            <person name="Ruiz-Argueso T."/>
        </authorList>
    </citation>
    <scope>NUCLEOTIDE SEQUENCE [LARGE SCALE GENOMIC DNA]</scope>
    <source>
        <strain evidence="1 2">LmjM3</strain>
    </source>
</reference>
<sequence length="92" mass="9926">MGPAFADSSLPKPITDIAIAEANNMDEIMFMSGLPLTECLIVEMGTHDGGIDYKKLNFVSGATAILPPRRPVPKVWLDAERSTAALEGRPTR</sequence>
<dbReference type="Proteomes" id="UP000051913">
    <property type="component" value="Unassembled WGS sequence"/>
</dbReference>
<dbReference type="AlphaFoldDB" id="A0A0R3L6B6"/>
<evidence type="ECO:0000313" key="2">
    <source>
        <dbReference type="Proteomes" id="UP000051913"/>
    </source>
</evidence>
<dbReference type="RefSeq" id="WP_057852714.1">
    <property type="nucleotide sequence ID" value="NZ_LLXX01000141.1"/>
</dbReference>
<name>A0A0R3L6B6_9BRAD</name>
<gene>
    <name evidence="1" type="ORF">CP49_10090</name>
</gene>
<accession>A0A0R3L6B6</accession>
<organism evidence="1 2">
    <name type="scientific">Bradyrhizobium valentinum</name>
    <dbReference type="NCBI Taxonomy" id="1518501"/>
    <lineage>
        <taxon>Bacteria</taxon>
        <taxon>Pseudomonadati</taxon>
        <taxon>Pseudomonadota</taxon>
        <taxon>Alphaproteobacteria</taxon>
        <taxon>Hyphomicrobiales</taxon>
        <taxon>Nitrobacteraceae</taxon>
        <taxon>Bradyrhizobium</taxon>
    </lineage>
</organism>
<dbReference type="EMBL" id="LLXX01000141">
    <property type="protein sequence ID" value="KRR03370.1"/>
    <property type="molecule type" value="Genomic_DNA"/>
</dbReference>
<comment type="caution">
    <text evidence="1">The sequence shown here is derived from an EMBL/GenBank/DDBJ whole genome shotgun (WGS) entry which is preliminary data.</text>
</comment>
<keyword evidence="2" id="KW-1185">Reference proteome</keyword>